<dbReference type="Proteomes" id="UP000284403">
    <property type="component" value="Unassembled WGS sequence"/>
</dbReference>
<proteinExistence type="predicted"/>
<dbReference type="GeneID" id="40323912"/>
<protein>
    <submittedName>
        <fullName evidence="1">Uncharacterized protein</fullName>
    </submittedName>
</protein>
<dbReference type="AlphaFoldDB" id="A0A3R7JST1"/>
<dbReference type="OrthoDB" id="250094at2759"/>
<name>A0A3R7JST1_9TRYP</name>
<evidence type="ECO:0000313" key="1">
    <source>
        <dbReference type="EMBL" id="RNE94875.1"/>
    </source>
</evidence>
<comment type="caution">
    <text evidence="1">The sequence shown here is derived from an EMBL/GenBank/DDBJ whole genome shotgun (WGS) entry which is preliminary data.</text>
</comment>
<dbReference type="EMBL" id="MKKU01001607">
    <property type="protein sequence ID" value="RNE94875.1"/>
    <property type="molecule type" value="Genomic_DNA"/>
</dbReference>
<dbReference type="RefSeq" id="XP_029222828.1">
    <property type="nucleotide sequence ID" value="XM_029377079.1"/>
</dbReference>
<reference evidence="1 2" key="1">
    <citation type="journal article" date="2018" name="BMC Genomics">
        <title>Genomic comparison of Trypanosoma conorhini and Trypanosoma rangeli to Trypanosoma cruzi strains of high and low virulence.</title>
        <authorList>
            <person name="Bradwell K.R."/>
            <person name="Koparde V.N."/>
            <person name="Matveyev A.V."/>
            <person name="Serrano M.G."/>
            <person name="Alves J.M."/>
            <person name="Parikh H."/>
            <person name="Huang B."/>
            <person name="Lee V."/>
            <person name="Espinosa-Alvarez O."/>
            <person name="Ortiz P.A."/>
            <person name="Costa-Martins A.G."/>
            <person name="Teixeira M.M."/>
            <person name="Buck G.A."/>
        </authorList>
    </citation>
    <scope>NUCLEOTIDE SEQUENCE [LARGE SCALE GENOMIC DNA]</scope>
    <source>
        <strain evidence="1 2">025E</strain>
    </source>
</reference>
<gene>
    <name evidence="1" type="ORF">Tco025E_10301</name>
</gene>
<keyword evidence="2" id="KW-1185">Reference proteome</keyword>
<evidence type="ECO:0000313" key="2">
    <source>
        <dbReference type="Proteomes" id="UP000284403"/>
    </source>
</evidence>
<accession>A0A3R7JST1</accession>
<feature type="non-terminal residue" evidence="1">
    <location>
        <position position="143"/>
    </location>
</feature>
<sequence>MDCEELLALIEQCYERTCRKRRALCWNISGDLCSNPTEVIDVIRNSMVGVEPPVTKGIQVAIFSLLVSGTIRSFRVDDPLGVLGSLLACRVFSTLRRFSEEEKHSFLLQRNILHALAEIKEWIRCFRRRDNLLDLKLPLKRMS</sequence>
<organism evidence="1 2">
    <name type="scientific">Trypanosoma conorhini</name>
    <dbReference type="NCBI Taxonomy" id="83891"/>
    <lineage>
        <taxon>Eukaryota</taxon>
        <taxon>Discoba</taxon>
        <taxon>Euglenozoa</taxon>
        <taxon>Kinetoplastea</taxon>
        <taxon>Metakinetoplastina</taxon>
        <taxon>Trypanosomatida</taxon>
        <taxon>Trypanosomatidae</taxon>
        <taxon>Trypanosoma</taxon>
    </lineage>
</organism>